<evidence type="ECO:0008006" key="4">
    <source>
        <dbReference type="Google" id="ProtNLM"/>
    </source>
</evidence>
<keyword evidence="1" id="KW-0472">Membrane</keyword>
<reference evidence="2 3" key="1">
    <citation type="submission" date="2019-06" db="EMBL/GenBank/DDBJ databases">
        <title>Genome sequence of Litorilinea aerophila BAA-2444.</title>
        <authorList>
            <person name="Maclea K.S."/>
            <person name="Maurais E.G."/>
            <person name="Iannazzi L.C."/>
        </authorList>
    </citation>
    <scope>NUCLEOTIDE SEQUENCE [LARGE SCALE GENOMIC DNA]</scope>
    <source>
        <strain evidence="2 3">ATCC BAA-2444</strain>
    </source>
</reference>
<proteinExistence type="predicted"/>
<comment type="caution">
    <text evidence="2">The sequence shown here is derived from an EMBL/GenBank/DDBJ whole genome shotgun (WGS) entry which is preliminary data.</text>
</comment>
<name>A0A540VHF2_9CHLR</name>
<evidence type="ECO:0000313" key="2">
    <source>
        <dbReference type="EMBL" id="TQE96197.1"/>
    </source>
</evidence>
<dbReference type="EMBL" id="VIGC01000009">
    <property type="protein sequence ID" value="TQE96197.1"/>
    <property type="molecule type" value="Genomic_DNA"/>
</dbReference>
<keyword evidence="3" id="KW-1185">Reference proteome</keyword>
<protein>
    <recommendedName>
        <fullName evidence="4">DUF3368 domain-containing protein</fullName>
    </recommendedName>
</protein>
<dbReference type="Proteomes" id="UP000317371">
    <property type="component" value="Unassembled WGS sequence"/>
</dbReference>
<keyword evidence="1" id="KW-1133">Transmembrane helix</keyword>
<accession>A0A540VHF2</accession>
<feature type="transmembrane region" description="Helical" evidence="1">
    <location>
        <begin position="12"/>
        <end position="33"/>
    </location>
</feature>
<dbReference type="OrthoDB" id="9900263at2"/>
<evidence type="ECO:0000256" key="1">
    <source>
        <dbReference type="SAM" id="Phobius"/>
    </source>
</evidence>
<dbReference type="RefSeq" id="WP_141609750.1">
    <property type="nucleotide sequence ID" value="NZ_VIGC02000009.1"/>
</dbReference>
<dbReference type="InParanoid" id="A0A540VHF2"/>
<gene>
    <name evidence="2" type="ORF">FKZ61_08955</name>
</gene>
<keyword evidence="1" id="KW-0812">Transmembrane</keyword>
<dbReference type="AlphaFoldDB" id="A0A540VHF2"/>
<organism evidence="2 3">
    <name type="scientific">Litorilinea aerophila</name>
    <dbReference type="NCBI Taxonomy" id="1204385"/>
    <lineage>
        <taxon>Bacteria</taxon>
        <taxon>Bacillati</taxon>
        <taxon>Chloroflexota</taxon>
        <taxon>Caldilineae</taxon>
        <taxon>Caldilineales</taxon>
        <taxon>Caldilineaceae</taxon>
        <taxon>Litorilinea</taxon>
    </lineage>
</organism>
<evidence type="ECO:0000313" key="3">
    <source>
        <dbReference type="Proteomes" id="UP000317371"/>
    </source>
</evidence>
<sequence>MALLDASLDTSFWNIAAQIGIAPYLFSFFRVYYCRAVEQEIVTTDPDETSLIYPQAMLFMVLKEDGRLYPAEPEEPLHIFGTGEAHAIALARERSWILLINDVRPLEFARSLGIECVAVPDFCILLYSQGKITYSAVRGYLRRLTMTTSPKLIQQAEQIVEEIASKRGEWK</sequence>